<protein>
    <submittedName>
        <fullName evidence="1">Topoisomerase IV</fullName>
    </submittedName>
</protein>
<reference evidence="1 2" key="1">
    <citation type="submission" date="2019-04" db="EMBL/GenBank/DDBJ databases">
        <title>Isachenkonia alkalipeptolytica gen. nov. sp. nov. a new anaerobic, alkiliphilic organothrophic bacterium capable to reduce synthesized ferrihydrite isolated from a soda lake.</title>
        <authorList>
            <person name="Toshchakov S.V."/>
            <person name="Zavarzina D.G."/>
            <person name="Zhilina T.N."/>
            <person name="Kostrikina N.A."/>
            <person name="Kublanov I.V."/>
        </authorList>
    </citation>
    <scope>NUCLEOTIDE SEQUENCE [LARGE SCALE GENOMIC DNA]</scope>
    <source>
        <strain evidence="1 2">Z-1701</strain>
    </source>
</reference>
<name>A0AA44BEM4_9CLOT</name>
<gene>
    <name evidence="1" type="ORF">ISALK_04150</name>
</gene>
<sequence>MELMIVIGLLLIIIAFVIINKKKNTKIEDAEMNSFELMEFEGDSVLLPIEKNPVLNLKEKANMVEITDDTVIARITQGFPNFANKAASTVTNKAIENAEIYKVIIPKGETLTKSKNMKNAYRGYYRNAKSIKGQANLVKVDPKNLSKATKAANIGANAVNVGALVVGQYYMAEINSKLETMSESISKISDFQQREFKSRITSLVALVGEVSQFSAEILENDELRERKLNMLEARKADAIQLLGQVNETITDLTHSNTEPNYKDYQKTVDDFNRLLEFQNVLIATLEEISKLTYLLGKGEISNELSYATYNKYKNVAEGARDALEVWHSKHLEMHQIDLSNNRRTKRGIEGYIGKIPVLKDEKWKYKTLEQGLAENINAISNLRFKSEKVPMEVYNQDVKIILKEGKYYYLPD</sequence>
<evidence type="ECO:0000313" key="1">
    <source>
        <dbReference type="EMBL" id="NBG87686.1"/>
    </source>
</evidence>
<dbReference type="EMBL" id="SUMG01000003">
    <property type="protein sequence ID" value="NBG87686.1"/>
    <property type="molecule type" value="Genomic_DNA"/>
</dbReference>
<comment type="caution">
    <text evidence="1">The sequence shown here is derived from an EMBL/GenBank/DDBJ whole genome shotgun (WGS) entry which is preliminary data.</text>
</comment>
<evidence type="ECO:0000313" key="2">
    <source>
        <dbReference type="Proteomes" id="UP000449710"/>
    </source>
</evidence>
<dbReference type="Proteomes" id="UP000449710">
    <property type="component" value="Unassembled WGS sequence"/>
</dbReference>
<proteinExistence type="predicted"/>
<organism evidence="1 2">
    <name type="scientific">Isachenkonia alkalipeptolytica</name>
    <dbReference type="NCBI Taxonomy" id="2565777"/>
    <lineage>
        <taxon>Bacteria</taxon>
        <taxon>Bacillati</taxon>
        <taxon>Bacillota</taxon>
        <taxon>Clostridia</taxon>
        <taxon>Eubacteriales</taxon>
        <taxon>Clostridiaceae</taxon>
        <taxon>Isachenkonia</taxon>
    </lineage>
</organism>
<keyword evidence="2" id="KW-1185">Reference proteome</keyword>
<dbReference type="RefSeq" id="WP_160719362.1">
    <property type="nucleotide sequence ID" value="NZ_SUMG01000003.1"/>
</dbReference>
<dbReference type="AlphaFoldDB" id="A0AA44BEM4"/>
<accession>A0AA44BEM4</accession>